<dbReference type="SUPFAM" id="SSF49899">
    <property type="entry name" value="Concanavalin A-like lectins/glucanases"/>
    <property type="match status" value="1"/>
</dbReference>
<dbReference type="InterPro" id="IPR013320">
    <property type="entry name" value="ConA-like_dom_sf"/>
</dbReference>
<proteinExistence type="predicted"/>
<organism evidence="2 3">
    <name type="scientific">Paraglaciecola algarum</name>
    <dbReference type="NCBI Taxonomy" id="3050085"/>
    <lineage>
        <taxon>Bacteria</taxon>
        <taxon>Pseudomonadati</taxon>
        <taxon>Pseudomonadota</taxon>
        <taxon>Gammaproteobacteria</taxon>
        <taxon>Alteromonadales</taxon>
        <taxon>Alteromonadaceae</taxon>
        <taxon>Paraglaciecola</taxon>
    </lineage>
</organism>
<dbReference type="RefSeq" id="WP_235312899.1">
    <property type="nucleotide sequence ID" value="NZ_JAKGAS010000006.1"/>
</dbReference>
<reference evidence="2 3" key="1">
    <citation type="submission" date="2022-01" db="EMBL/GenBank/DDBJ databases">
        <title>Paraglaciecola sp. G1-23.</title>
        <authorList>
            <person name="Jin M.S."/>
            <person name="Han D.M."/>
            <person name="Kim H.M."/>
            <person name="Jeon C.O."/>
        </authorList>
    </citation>
    <scope>NUCLEOTIDE SEQUENCE [LARGE SCALE GENOMIC DNA]</scope>
    <source>
        <strain evidence="2 3">G1-23</strain>
    </source>
</reference>
<keyword evidence="3" id="KW-1185">Reference proteome</keyword>
<gene>
    <name evidence="2" type="ORF">L0668_12130</name>
</gene>
<keyword evidence="1" id="KW-0472">Membrane</keyword>
<protein>
    <submittedName>
        <fullName evidence="2">LamG domain-containing protein</fullName>
    </submittedName>
</protein>
<dbReference type="Proteomes" id="UP001521137">
    <property type="component" value="Unassembled WGS sequence"/>
</dbReference>
<evidence type="ECO:0000313" key="2">
    <source>
        <dbReference type="EMBL" id="MCF2948859.1"/>
    </source>
</evidence>
<dbReference type="EMBL" id="JAKGAS010000006">
    <property type="protein sequence ID" value="MCF2948859.1"/>
    <property type="molecule type" value="Genomic_DNA"/>
</dbReference>
<accession>A0ABS9D828</accession>
<evidence type="ECO:0000256" key="1">
    <source>
        <dbReference type="SAM" id="Phobius"/>
    </source>
</evidence>
<feature type="transmembrane region" description="Helical" evidence="1">
    <location>
        <begin position="132"/>
        <end position="150"/>
    </location>
</feature>
<keyword evidence="1" id="KW-0812">Transmembrane</keyword>
<name>A0ABS9D828_9ALTE</name>
<evidence type="ECO:0000313" key="3">
    <source>
        <dbReference type="Proteomes" id="UP001521137"/>
    </source>
</evidence>
<sequence>MKRSEQYQEIRTLTDAVIDKQATDAEVNRLKQLLASDKNAQDFYFDYVGVHTRLKDSAAQNIEFVYRRLTEEEFIMRPAGHSEQKMDNKQGRILPADNISDVEPPFIESPFIEPPIKGSPSKPISISTLMKWLTAILLFFGILWAFISWFTHDSASQHFRALLFSGVVTTGEFGQINGNELLAGEYHIKQKSSIGFLTGETINLAEDSVITLFSNDKVELKQGAISIISVPNNSIELRTAHITLHSNGDSLSVDLRNSQTTIKSGKQTLFSPDRWRPKHYWSFDGKSDRAIDFVGNADGVVYSGASRVRGLVGDGAFLFDNSDDTRLNLGSGGGSALGTGSFSVTDGVTIEALVKPLYSGRKWESDHIFRKGQTDGQFRILLSFQNDEGKNYLRPEGQFKQSLSFGLFILGHGYHELKLPLDGLSGRPTLSEIKDGKYHHVVASYNAVTGVKAIYIDGKKMAFYQYPPGSKMLSGGSGQANIGNSPTYPQDQHHGKQGYNIETSGEISIEPLTRGVVDRHGAAFNGVIDEVAFYDFALPDFMVQNHYEQIQQGYNYFGLTPNAKRLPQKIKLPLPALAIIQLEPSTGLPNHITSQK</sequence>
<dbReference type="Gene3D" id="2.60.120.200">
    <property type="match status" value="1"/>
</dbReference>
<keyword evidence="1" id="KW-1133">Transmembrane helix</keyword>
<comment type="caution">
    <text evidence="2">The sequence shown here is derived from an EMBL/GenBank/DDBJ whole genome shotgun (WGS) entry which is preliminary data.</text>
</comment>